<reference evidence="3 4" key="1">
    <citation type="journal article" date="2018" name="Sci. Rep.">
        <title>Genomic signatures of local adaptation to the degree of environmental predictability in rotifers.</title>
        <authorList>
            <person name="Franch-Gras L."/>
            <person name="Hahn C."/>
            <person name="Garcia-Roger E.M."/>
            <person name="Carmona M.J."/>
            <person name="Serra M."/>
            <person name="Gomez A."/>
        </authorList>
    </citation>
    <scope>NUCLEOTIDE SEQUENCE [LARGE SCALE GENOMIC DNA]</scope>
    <source>
        <strain evidence="3">HYR1</strain>
    </source>
</reference>
<dbReference type="Gene3D" id="3.60.10.10">
    <property type="entry name" value="Endonuclease/exonuclease/phosphatase"/>
    <property type="match status" value="1"/>
</dbReference>
<dbReference type="InterPro" id="IPR036691">
    <property type="entry name" value="Endo/exonu/phosph_ase_sf"/>
</dbReference>
<dbReference type="Proteomes" id="UP000276133">
    <property type="component" value="Unassembled WGS sequence"/>
</dbReference>
<evidence type="ECO:0000313" key="3">
    <source>
        <dbReference type="EMBL" id="RNA06990.1"/>
    </source>
</evidence>
<dbReference type="InterPro" id="IPR005135">
    <property type="entry name" value="Endo/exonuclease/phosphatase"/>
</dbReference>
<gene>
    <name evidence="3" type="ORF">BpHYR1_006402</name>
</gene>
<sequence>MDVRRYRMQMKEKKALNDQFFKAKQNTSKVMQPSIQRDSVNSVWKTQSGDFRKLSDVDFPQLSGNNSAFNYHQNNINSTWCNRLQHIPEAVKKGDTEAMVFTEKDNLEKASFNNLETTISKLVLSIEESNRRMNDKMCSTFLLIAETISKALCLPPQLTTTLRSQIVELTNGDSNNYQSNLYSEENELERLKSENIKLNDKIIKQSLEQSQQQQLTRISENELMETLEHNSSKKSSEVTKNLMQINQNQIIQNNTESVHHSPIIQIETGSTGSTNVNIGSGMAKEYSNATTSIITYNCHGLKSNAFFVNNLLNQADVILLQETNISILTFDKIALIGVYLVKGPSTEACLHFNELVDKMLHYANDKRNNNYEVIILGDFNTDPSRMNSSDRETLLRIGQEGFMFADIVFTQKKTSTFRSPL</sequence>
<dbReference type="AlphaFoldDB" id="A0A3M7Q6D8"/>
<feature type="coiled-coil region" evidence="1">
    <location>
        <begin position="174"/>
        <end position="208"/>
    </location>
</feature>
<dbReference type="Pfam" id="PF03372">
    <property type="entry name" value="Exo_endo_phos"/>
    <property type="match status" value="1"/>
</dbReference>
<feature type="domain" description="Endonuclease/exonuclease/phosphatase" evidence="2">
    <location>
        <begin position="294"/>
        <end position="398"/>
    </location>
</feature>
<keyword evidence="1" id="KW-0175">Coiled coil</keyword>
<accession>A0A3M7Q6D8</accession>
<protein>
    <recommendedName>
        <fullName evidence="2">Endonuclease/exonuclease/phosphatase domain-containing protein</fullName>
    </recommendedName>
</protein>
<proteinExistence type="predicted"/>
<dbReference type="SUPFAM" id="SSF56219">
    <property type="entry name" value="DNase I-like"/>
    <property type="match status" value="1"/>
</dbReference>
<dbReference type="EMBL" id="REGN01007201">
    <property type="protein sequence ID" value="RNA06990.1"/>
    <property type="molecule type" value="Genomic_DNA"/>
</dbReference>
<evidence type="ECO:0000313" key="4">
    <source>
        <dbReference type="Proteomes" id="UP000276133"/>
    </source>
</evidence>
<evidence type="ECO:0000259" key="2">
    <source>
        <dbReference type="Pfam" id="PF03372"/>
    </source>
</evidence>
<evidence type="ECO:0000256" key="1">
    <source>
        <dbReference type="SAM" id="Coils"/>
    </source>
</evidence>
<comment type="caution">
    <text evidence="3">The sequence shown here is derived from an EMBL/GenBank/DDBJ whole genome shotgun (WGS) entry which is preliminary data.</text>
</comment>
<keyword evidence="4" id="KW-1185">Reference proteome</keyword>
<feature type="non-terminal residue" evidence="3">
    <location>
        <position position="421"/>
    </location>
</feature>
<dbReference type="OrthoDB" id="7476844at2759"/>
<organism evidence="3 4">
    <name type="scientific">Brachionus plicatilis</name>
    <name type="common">Marine rotifer</name>
    <name type="synonym">Brachionus muelleri</name>
    <dbReference type="NCBI Taxonomy" id="10195"/>
    <lineage>
        <taxon>Eukaryota</taxon>
        <taxon>Metazoa</taxon>
        <taxon>Spiralia</taxon>
        <taxon>Gnathifera</taxon>
        <taxon>Rotifera</taxon>
        <taxon>Eurotatoria</taxon>
        <taxon>Monogononta</taxon>
        <taxon>Pseudotrocha</taxon>
        <taxon>Ploima</taxon>
        <taxon>Brachionidae</taxon>
        <taxon>Brachionus</taxon>
    </lineage>
</organism>
<name>A0A3M7Q6D8_BRAPC</name>
<dbReference type="GO" id="GO:0003824">
    <property type="term" value="F:catalytic activity"/>
    <property type="evidence" value="ECO:0007669"/>
    <property type="project" value="InterPro"/>
</dbReference>